<dbReference type="Proteomes" id="UP000688137">
    <property type="component" value="Unassembled WGS sequence"/>
</dbReference>
<dbReference type="EMBL" id="CAJJDM010000004">
    <property type="protein sequence ID" value="CAD8044548.1"/>
    <property type="molecule type" value="Genomic_DNA"/>
</dbReference>
<organism evidence="2 3">
    <name type="scientific">Paramecium primaurelia</name>
    <dbReference type="NCBI Taxonomy" id="5886"/>
    <lineage>
        <taxon>Eukaryota</taxon>
        <taxon>Sar</taxon>
        <taxon>Alveolata</taxon>
        <taxon>Ciliophora</taxon>
        <taxon>Intramacronucleata</taxon>
        <taxon>Oligohymenophorea</taxon>
        <taxon>Peniculida</taxon>
        <taxon>Parameciidae</taxon>
        <taxon>Paramecium</taxon>
    </lineage>
</organism>
<keyword evidence="1" id="KW-0732">Signal</keyword>
<dbReference type="PANTHER" id="PTHR21562">
    <property type="entry name" value="NOTUM-RELATED"/>
    <property type="match status" value="1"/>
</dbReference>
<dbReference type="InterPro" id="IPR004963">
    <property type="entry name" value="PAE/NOTUM"/>
</dbReference>
<dbReference type="OMA" id="IKCIKDQ"/>
<dbReference type="GO" id="GO:0016787">
    <property type="term" value="F:hydrolase activity"/>
    <property type="evidence" value="ECO:0007669"/>
    <property type="project" value="InterPro"/>
</dbReference>
<evidence type="ECO:0000313" key="3">
    <source>
        <dbReference type="Proteomes" id="UP000688137"/>
    </source>
</evidence>
<protein>
    <recommendedName>
        <fullName evidence="4">Pectinacetylesterase family protein</fullName>
    </recommendedName>
</protein>
<evidence type="ECO:0000313" key="2">
    <source>
        <dbReference type="EMBL" id="CAD8044548.1"/>
    </source>
</evidence>
<dbReference type="Pfam" id="PF03283">
    <property type="entry name" value="PAE"/>
    <property type="match status" value="1"/>
</dbReference>
<comment type="caution">
    <text evidence="2">The sequence shown here is derived from an EMBL/GenBank/DDBJ whole genome shotgun (WGS) entry which is preliminary data.</text>
</comment>
<dbReference type="AlphaFoldDB" id="A0A8S1K2J0"/>
<keyword evidence="3" id="KW-1185">Reference proteome</keyword>
<sequence>MLIILFQLLWCCFQLMLQFVEDDRAKCLDGTLGSYYFQEGFEGGQNNFIVFFEGGELILGNTEEEFLMNAVEKMQTQQGSSLNRASSLEQDGILSSDKQKNYYFHNWNLIHINYCDGVGFQGYKSESVYFQKHTMYFRGELIIRSIFDHFKTKFQKAELIILSGCSIGGIAALQWEQYLTSLVPNNIEILFVADSSILFDMQTIDGINLLQQSLKIMNYIANNETQNPHKKCAFNFPNQNWKCLYFQNLLLYIQRPVFIIQPFYDIKFLQNYLDIKCIKDQTLKNCQNNEMNLIDLVYLKFNQIIQESLIKNYNTGSFAPSCISHCFFVSQLSFSLKWTIPEGSNRTVYQTLVKWVKRQQSNQYNQGDFGLIDQVPWPMNSACAELSSLINKIKLINMILLIIIIFF</sequence>
<gene>
    <name evidence="2" type="ORF">PPRIM_AZ9-3.1.T0080112</name>
</gene>
<proteinExistence type="predicted"/>
<feature type="signal peptide" evidence="1">
    <location>
        <begin position="1"/>
        <end position="18"/>
    </location>
</feature>
<evidence type="ECO:0008006" key="4">
    <source>
        <dbReference type="Google" id="ProtNLM"/>
    </source>
</evidence>
<name>A0A8S1K2J0_PARPR</name>
<reference evidence="2" key="1">
    <citation type="submission" date="2021-01" db="EMBL/GenBank/DDBJ databases">
        <authorList>
            <consortium name="Genoscope - CEA"/>
            <person name="William W."/>
        </authorList>
    </citation>
    <scope>NUCLEOTIDE SEQUENCE</scope>
</reference>
<dbReference type="PANTHER" id="PTHR21562:SF67">
    <property type="entry name" value="PECTIN ACETYLESTERASE"/>
    <property type="match status" value="1"/>
</dbReference>
<evidence type="ECO:0000256" key="1">
    <source>
        <dbReference type="SAM" id="SignalP"/>
    </source>
</evidence>
<feature type="chain" id="PRO_5035773328" description="Pectinacetylesterase family protein" evidence="1">
    <location>
        <begin position="19"/>
        <end position="407"/>
    </location>
</feature>
<accession>A0A8S1K2J0</accession>